<evidence type="ECO:0000313" key="2">
    <source>
        <dbReference type="Proteomes" id="UP001180020"/>
    </source>
</evidence>
<reference evidence="1" key="1">
    <citation type="journal article" date="2023" name="Nat. Commun.">
        <title>Diploid and tetraploid genomes of Acorus and the evolution of monocots.</title>
        <authorList>
            <person name="Ma L."/>
            <person name="Liu K.W."/>
            <person name="Li Z."/>
            <person name="Hsiao Y.Y."/>
            <person name="Qi Y."/>
            <person name="Fu T."/>
            <person name="Tang G.D."/>
            <person name="Zhang D."/>
            <person name="Sun W.H."/>
            <person name="Liu D.K."/>
            <person name="Li Y."/>
            <person name="Chen G.Z."/>
            <person name="Liu X.D."/>
            <person name="Liao X.Y."/>
            <person name="Jiang Y.T."/>
            <person name="Yu X."/>
            <person name="Hao Y."/>
            <person name="Huang J."/>
            <person name="Zhao X.W."/>
            <person name="Ke S."/>
            <person name="Chen Y.Y."/>
            <person name="Wu W.L."/>
            <person name="Hsu J.L."/>
            <person name="Lin Y.F."/>
            <person name="Huang M.D."/>
            <person name="Li C.Y."/>
            <person name="Huang L."/>
            <person name="Wang Z.W."/>
            <person name="Zhao X."/>
            <person name="Zhong W.Y."/>
            <person name="Peng D.H."/>
            <person name="Ahmad S."/>
            <person name="Lan S."/>
            <person name="Zhang J.S."/>
            <person name="Tsai W.C."/>
            <person name="Van de Peer Y."/>
            <person name="Liu Z.J."/>
        </authorList>
    </citation>
    <scope>NUCLEOTIDE SEQUENCE</scope>
    <source>
        <strain evidence="1">CP</strain>
    </source>
</reference>
<dbReference type="Proteomes" id="UP001180020">
    <property type="component" value="Unassembled WGS sequence"/>
</dbReference>
<dbReference type="EMBL" id="JAUJYO010000010">
    <property type="protein sequence ID" value="KAK1305879.1"/>
    <property type="molecule type" value="Genomic_DNA"/>
</dbReference>
<organism evidence="1 2">
    <name type="scientific">Acorus calamus</name>
    <name type="common">Sweet flag</name>
    <dbReference type="NCBI Taxonomy" id="4465"/>
    <lineage>
        <taxon>Eukaryota</taxon>
        <taxon>Viridiplantae</taxon>
        <taxon>Streptophyta</taxon>
        <taxon>Embryophyta</taxon>
        <taxon>Tracheophyta</taxon>
        <taxon>Spermatophyta</taxon>
        <taxon>Magnoliopsida</taxon>
        <taxon>Liliopsida</taxon>
        <taxon>Acoraceae</taxon>
        <taxon>Acorus</taxon>
    </lineage>
</organism>
<dbReference type="PANTHER" id="PTHR33333">
    <property type="entry name" value="ERYTHROCYTE MEMBRANE PROTEIN 1-LIKE"/>
    <property type="match status" value="1"/>
</dbReference>
<comment type="caution">
    <text evidence="1">The sequence shown here is derived from an EMBL/GenBank/DDBJ whole genome shotgun (WGS) entry which is preliminary data.</text>
</comment>
<protein>
    <submittedName>
        <fullName evidence="1">Uncharacterized protein</fullName>
    </submittedName>
</protein>
<accession>A0AAV9DY65</accession>
<reference evidence="1" key="2">
    <citation type="submission" date="2023-06" db="EMBL/GenBank/DDBJ databases">
        <authorList>
            <person name="Ma L."/>
            <person name="Liu K.-W."/>
            <person name="Li Z."/>
            <person name="Hsiao Y.-Y."/>
            <person name="Qi Y."/>
            <person name="Fu T."/>
            <person name="Tang G."/>
            <person name="Zhang D."/>
            <person name="Sun W.-H."/>
            <person name="Liu D.-K."/>
            <person name="Li Y."/>
            <person name="Chen G.-Z."/>
            <person name="Liu X.-D."/>
            <person name="Liao X.-Y."/>
            <person name="Jiang Y.-T."/>
            <person name="Yu X."/>
            <person name="Hao Y."/>
            <person name="Huang J."/>
            <person name="Zhao X.-W."/>
            <person name="Ke S."/>
            <person name="Chen Y.-Y."/>
            <person name="Wu W.-L."/>
            <person name="Hsu J.-L."/>
            <person name="Lin Y.-F."/>
            <person name="Huang M.-D."/>
            <person name="Li C.-Y."/>
            <person name="Huang L."/>
            <person name="Wang Z.-W."/>
            <person name="Zhao X."/>
            <person name="Zhong W.-Y."/>
            <person name="Peng D.-H."/>
            <person name="Ahmad S."/>
            <person name="Lan S."/>
            <person name="Zhang J.-S."/>
            <person name="Tsai W.-C."/>
            <person name="Van De Peer Y."/>
            <person name="Liu Z.-J."/>
        </authorList>
    </citation>
    <scope>NUCLEOTIDE SEQUENCE</scope>
    <source>
        <strain evidence="1">CP</strain>
        <tissue evidence="1">Leaves</tissue>
    </source>
</reference>
<gene>
    <name evidence="1" type="ORF">QJS10_CPA10g01774</name>
</gene>
<dbReference type="AlphaFoldDB" id="A0AAV9DY65"/>
<dbReference type="PANTHER" id="PTHR33333:SF46">
    <property type="entry name" value="LOW QUALITY PROTEIN: GLYCINE-RICH PROTEIN DOT1"/>
    <property type="match status" value="1"/>
</dbReference>
<sequence>MGENFTDIALQKLKEALLFLCNLGGYALKKIDEVFPPETRSETLHRWIEVSKSVVLPVAVGLVVLYFFFCCIFPILWICVCICFSSLWRCIFGCFRGFCCSGMRKVKMMKAPGRWGHMMPRSRFESDPRGYFRGLRGDIDLVRNFPWVFFVFWRWGDFISFYFLFM</sequence>
<evidence type="ECO:0000313" key="1">
    <source>
        <dbReference type="EMBL" id="KAK1305879.1"/>
    </source>
</evidence>
<dbReference type="InterPro" id="IPR039926">
    <property type="entry name" value="Egg_app_1"/>
</dbReference>
<keyword evidence="2" id="KW-1185">Reference proteome</keyword>
<name>A0AAV9DY65_ACOCL</name>
<proteinExistence type="predicted"/>